<evidence type="ECO:0000313" key="2">
    <source>
        <dbReference type="EMBL" id="MCS0600335.1"/>
    </source>
</evidence>
<comment type="caution">
    <text evidence="2">The sequence shown here is derived from an EMBL/GenBank/DDBJ whole genome shotgun (WGS) entry which is preliminary data.</text>
</comment>
<dbReference type="EMBL" id="JANUGP010000002">
    <property type="protein sequence ID" value="MCS0600335.1"/>
    <property type="molecule type" value="Genomic_DNA"/>
</dbReference>
<feature type="region of interest" description="Disordered" evidence="1">
    <location>
        <begin position="32"/>
        <end position="90"/>
    </location>
</feature>
<name>A0ABT2AVY7_9ACTN</name>
<sequence>MLTQTRTRRALRFTAVLTLLVLALTGFSRGRHGGHHSGGGGGCGSSHQDHDTSSSSSSGSGGSYGGGTYRQPTHRATATPSSGGHGRTLRDGTARLLSCATPKRPYATVEITNPNSRTAEFRADVTFYDDQGALLLDSHSTVRVSAKGKATTRVEAGARPRLKVDHCRAAPGAAATP</sequence>
<dbReference type="Proteomes" id="UP001205612">
    <property type="component" value="Unassembled WGS sequence"/>
</dbReference>
<proteinExistence type="predicted"/>
<feature type="compositionally biased region" description="Polar residues" evidence="1">
    <location>
        <begin position="70"/>
        <end position="82"/>
    </location>
</feature>
<gene>
    <name evidence="2" type="ORF">NX794_03685</name>
</gene>
<feature type="compositionally biased region" description="Gly residues" evidence="1">
    <location>
        <begin position="59"/>
        <end position="68"/>
    </location>
</feature>
<dbReference type="RefSeq" id="WP_258776656.1">
    <property type="nucleotide sequence ID" value="NZ_JANUGP010000002.1"/>
</dbReference>
<protein>
    <recommendedName>
        <fullName evidence="4">Secreted protein</fullName>
    </recommendedName>
</protein>
<evidence type="ECO:0000256" key="1">
    <source>
        <dbReference type="SAM" id="MobiDB-lite"/>
    </source>
</evidence>
<accession>A0ABT2AVY7</accession>
<keyword evidence="3" id="KW-1185">Reference proteome</keyword>
<organism evidence="2 3">
    <name type="scientific">Streptomyces pyxinicus</name>
    <dbReference type="NCBI Taxonomy" id="2970331"/>
    <lineage>
        <taxon>Bacteria</taxon>
        <taxon>Bacillati</taxon>
        <taxon>Actinomycetota</taxon>
        <taxon>Actinomycetes</taxon>
        <taxon>Kitasatosporales</taxon>
        <taxon>Streptomycetaceae</taxon>
        <taxon>Streptomyces</taxon>
    </lineage>
</organism>
<reference evidence="2 3" key="1">
    <citation type="submission" date="2022-08" db="EMBL/GenBank/DDBJ databases">
        <authorList>
            <person name="Somphong A."/>
            <person name="Phongsopitanun W."/>
        </authorList>
    </citation>
    <scope>NUCLEOTIDE SEQUENCE [LARGE SCALE GENOMIC DNA]</scope>
    <source>
        <strain evidence="2 3">LP11</strain>
    </source>
</reference>
<evidence type="ECO:0000313" key="3">
    <source>
        <dbReference type="Proteomes" id="UP001205612"/>
    </source>
</evidence>
<evidence type="ECO:0008006" key="4">
    <source>
        <dbReference type="Google" id="ProtNLM"/>
    </source>
</evidence>